<evidence type="ECO:0000313" key="1">
    <source>
        <dbReference type="EMBL" id="PZN68987.1"/>
    </source>
</evidence>
<dbReference type="EMBL" id="QJPH01000590">
    <property type="protein sequence ID" value="PZN68987.1"/>
    <property type="molecule type" value="Genomic_DNA"/>
</dbReference>
<dbReference type="Proteomes" id="UP000249396">
    <property type="component" value="Unassembled WGS sequence"/>
</dbReference>
<comment type="caution">
    <text evidence="1">The sequence shown here is derived from an EMBL/GenBank/DDBJ whole genome shotgun (WGS) entry which is preliminary data.</text>
</comment>
<accession>A0A2W4SB29</accession>
<dbReference type="AlphaFoldDB" id="A0A2W4SB29"/>
<protein>
    <submittedName>
        <fullName evidence="1">Uncharacterized protein</fullName>
    </submittedName>
</protein>
<evidence type="ECO:0000313" key="2">
    <source>
        <dbReference type="Proteomes" id="UP000249396"/>
    </source>
</evidence>
<gene>
    <name evidence="1" type="ORF">DM484_30585</name>
</gene>
<name>A0A2W4SB29_9GAMM</name>
<proteinExistence type="predicted"/>
<organism evidence="1 2">
    <name type="scientific">Candidatus Methylumidiphilus alinenensis</name>
    <dbReference type="NCBI Taxonomy" id="2202197"/>
    <lineage>
        <taxon>Bacteria</taxon>
        <taxon>Pseudomonadati</taxon>
        <taxon>Pseudomonadota</taxon>
        <taxon>Gammaproteobacteria</taxon>
        <taxon>Methylococcales</taxon>
        <taxon>Candidatus Methylumidiphilus</taxon>
    </lineage>
</organism>
<reference evidence="1 2" key="1">
    <citation type="journal article" date="2018" name="Aquat. Microb. Ecol.">
        <title>Gammaproteobacterial methanotrophs dominate.</title>
        <authorList>
            <person name="Rissanen A.J."/>
            <person name="Saarenheimo J."/>
            <person name="Tiirola M."/>
            <person name="Peura S."/>
            <person name="Aalto S.L."/>
            <person name="Karvinen A."/>
            <person name="Nykanen H."/>
        </authorList>
    </citation>
    <scope>NUCLEOTIDE SEQUENCE [LARGE SCALE GENOMIC DNA]</scope>
    <source>
        <strain evidence="1">AMbin10</strain>
    </source>
</reference>
<sequence length="60" mass="6292">MAQEEIVLKLSPEEINLLLEGLGNLPFVKVYNLIGKIQAQASAQLGTGGNPVESPEAGSD</sequence>